<dbReference type="AlphaFoldDB" id="A0A2H3BMK0"/>
<reference evidence="3" key="1">
    <citation type="journal article" date="2017" name="Nat. Ecol. Evol.">
        <title>Genome expansion and lineage-specific genetic innovations in the forest pathogenic fungi Armillaria.</title>
        <authorList>
            <person name="Sipos G."/>
            <person name="Prasanna A.N."/>
            <person name="Walter M.C."/>
            <person name="O'Connor E."/>
            <person name="Balint B."/>
            <person name="Krizsan K."/>
            <person name="Kiss B."/>
            <person name="Hess J."/>
            <person name="Varga T."/>
            <person name="Slot J."/>
            <person name="Riley R."/>
            <person name="Boka B."/>
            <person name="Rigling D."/>
            <person name="Barry K."/>
            <person name="Lee J."/>
            <person name="Mihaltcheva S."/>
            <person name="LaButti K."/>
            <person name="Lipzen A."/>
            <person name="Waldron R."/>
            <person name="Moloney N.M."/>
            <person name="Sperisen C."/>
            <person name="Kredics L."/>
            <person name="Vagvoelgyi C."/>
            <person name="Patrignani A."/>
            <person name="Fitzpatrick D."/>
            <person name="Nagy I."/>
            <person name="Doyle S."/>
            <person name="Anderson J.B."/>
            <person name="Grigoriev I.V."/>
            <person name="Gueldener U."/>
            <person name="Muensterkoetter M."/>
            <person name="Nagy L.G."/>
        </authorList>
    </citation>
    <scope>NUCLEOTIDE SEQUENCE [LARGE SCALE GENOMIC DNA]</scope>
    <source>
        <strain evidence="3">28-4</strain>
    </source>
</reference>
<keyword evidence="3" id="KW-1185">Reference proteome</keyword>
<accession>A0A2H3BMK0</accession>
<dbReference type="Proteomes" id="UP000218334">
    <property type="component" value="Unassembled WGS sequence"/>
</dbReference>
<name>A0A2H3BMK0_9AGAR</name>
<keyword evidence="1" id="KW-0472">Membrane</keyword>
<sequence>MERLSPFLLAFLLIMMLVLVSLMIMVFSRSFLRVQVRRSLRLDTETGQQTSASLSYGNTELWIRWIIGSWLNRTTGHRDLSNPHFRAFTESSERVSTESLQLPERAITRFRPGAYFYRTYSGLHHQFSVSNYPSARIWSNQLLPQHRSTMNDSGV</sequence>
<evidence type="ECO:0000313" key="2">
    <source>
        <dbReference type="EMBL" id="PBK67258.1"/>
    </source>
</evidence>
<protein>
    <submittedName>
        <fullName evidence="2">Uncharacterized protein</fullName>
    </submittedName>
</protein>
<feature type="transmembrane region" description="Helical" evidence="1">
    <location>
        <begin position="6"/>
        <end position="32"/>
    </location>
</feature>
<dbReference type="EMBL" id="KZ293437">
    <property type="protein sequence ID" value="PBK67258.1"/>
    <property type="molecule type" value="Genomic_DNA"/>
</dbReference>
<organism evidence="2 3">
    <name type="scientific">Armillaria solidipes</name>
    <dbReference type="NCBI Taxonomy" id="1076256"/>
    <lineage>
        <taxon>Eukaryota</taxon>
        <taxon>Fungi</taxon>
        <taxon>Dikarya</taxon>
        <taxon>Basidiomycota</taxon>
        <taxon>Agaricomycotina</taxon>
        <taxon>Agaricomycetes</taxon>
        <taxon>Agaricomycetidae</taxon>
        <taxon>Agaricales</taxon>
        <taxon>Marasmiineae</taxon>
        <taxon>Physalacriaceae</taxon>
        <taxon>Armillaria</taxon>
    </lineage>
</organism>
<gene>
    <name evidence="2" type="ORF">ARMSODRAFT_325373</name>
</gene>
<evidence type="ECO:0000313" key="3">
    <source>
        <dbReference type="Proteomes" id="UP000218334"/>
    </source>
</evidence>
<keyword evidence="1" id="KW-0812">Transmembrane</keyword>
<proteinExistence type="predicted"/>
<evidence type="ECO:0000256" key="1">
    <source>
        <dbReference type="SAM" id="Phobius"/>
    </source>
</evidence>
<keyword evidence="1" id="KW-1133">Transmembrane helix</keyword>